<dbReference type="PANTHER" id="PTHR10676">
    <property type="entry name" value="DYNEIN HEAVY CHAIN FAMILY PROTEIN"/>
    <property type="match status" value="1"/>
</dbReference>
<sequence length="54" mass="6201">MPDNLKQLFRPVVMSVPDNEVIAETILYSEGFTDARNLARKIVTVFKLSKLVHR</sequence>
<proteinExistence type="predicted"/>
<dbReference type="AlphaFoldDB" id="A0A0K0D0E1"/>
<name>A0A0K0D0E1_ANGCA</name>
<dbReference type="GO" id="GO:0035721">
    <property type="term" value="P:intraciliary retrograde transport"/>
    <property type="evidence" value="ECO:0007669"/>
    <property type="project" value="TreeGrafter"/>
</dbReference>
<dbReference type="InterPro" id="IPR026983">
    <property type="entry name" value="DHC"/>
</dbReference>
<dbReference type="GO" id="GO:0008569">
    <property type="term" value="F:minus-end-directed microtubule motor activity"/>
    <property type="evidence" value="ECO:0007669"/>
    <property type="project" value="TreeGrafter"/>
</dbReference>
<dbReference type="GO" id="GO:0005524">
    <property type="term" value="F:ATP binding"/>
    <property type="evidence" value="ECO:0007669"/>
    <property type="project" value="InterPro"/>
</dbReference>
<reference evidence="3" key="2">
    <citation type="submission" date="2017-02" db="UniProtKB">
        <authorList>
            <consortium name="WormBaseParasite"/>
        </authorList>
    </citation>
    <scope>IDENTIFICATION</scope>
</reference>
<dbReference type="GO" id="GO:0060294">
    <property type="term" value="P:cilium movement involved in cell motility"/>
    <property type="evidence" value="ECO:0007669"/>
    <property type="project" value="TreeGrafter"/>
</dbReference>
<evidence type="ECO:0000313" key="3">
    <source>
        <dbReference type="WBParaSite" id="ACAC_0000352601-mRNA-1"/>
    </source>
</evidence>
<dbReference type="InterPro" id="IPR035699">
    <property type="entry name" value="AAA_6"/>
</dbReference>
<keyword evidence="2" id="KW-1185">Reference proteome</keyword>
<dbReference type="GO" id="GO:0045505">
    <property type="term" value="F:dynein intermediate chain binding"/>
    <property type="evidence" value="ECO:0007669"/>
    <property type="project" value="InterPro"/>
</dbReference>
<dbReference type="GO" id="GO:0005868">
    <property type="term" value="C:cytoplasmic dynein complex"/>
    <property type="evidence" value="ECO:0007669"/>
    <property type="project" value="TreeGrafter"/>
</dbReference>
<dbReference type="Gene3D" id="1.10.8.710">
    <property type="match status" value="1"/>
</dbReference>
<feature type="domain" description="Dynein heavy chain hydrolytic ATP-binding dynein motor region" evidence="1">
    <location>
        <begin position="1"/>
        <end position="50"/>
    </location>
</feature>
<dbReference type="STRING" id="6313.A0A0K0D0E1"/>
<dbReference type="GO" id="GO:0060271">
    <property type="term" value="P:cilium assembly"/>
    <property type="evidence" value="ECO:0007669"/>
    <property type="project" value="TreeGrafter"/>
</dbReference>
<dbReference type="WBParaSite" id="ACAC_0000352601-mRNA-1">
    <property type="protein sequence ID" value="ACAC_0000352601-mRNA-1"/>
    <property type="gene ID" value="ACAC_0000352601"/>
</dbReference>
<dbReference type="Proteomes" id="UP000035642">
    <property type="component" value="Unassembled WGS sequence"/>
</dbReference>
<evidence type="ECO:0000313" key="2">
    <source>
        <dbReference type="Proteomes" id="UP000035642"/>
    </source>
</evidence>
<accession>A0A0K0D0E1</accession>
<evidence type="ECO:0000259" key="1">
    <source>
        <dbReference type="Pfam" id="PF12774"/>
    </source>
</evidence>
<dbReference type="InterPro" id="IPR043157">
    <property type="entry name" value="Dynein_AAA1S"/>
</dbReference>
<protein>
    <submittedName>
        <fullName evidence="3">AAA_6 domain-containing protein</fullName>
    </submittedName>
</protein>
<dbReference type="GO" id="GO:0005930">
    <property type="term" value="C:axoneme"/>
    <property type="evidence" value="ECO:0007669"/>
    <property type="project" value="TreeGrafter"/>
</dbReference>
<dbReference type="Pfam" id="PF12774">
    <property type="entry name" value="AAA_6"/>
    <property type="match status" value="1"/>
</dbReference>
<dbReference type="GO" id="GO:0051959">
    <property type="term" value="F:dynein light intermediate chain binding"/>
    <property type="evidence" value="ECO:0007669"/>
    <property type="project" value="InterPro"/>
</dbReference>
<reference evidence="2" key="1">
    <citation type="submission" date="2012-09" db="EMBL/GenBank/DDBJ databases">
        <authorList>
            <person name="Martin A.A."/>
        </authorList>
    </citation>
    <scope>NUCLEOTIDE SEQUENCE</scope>
</reference>
<dbReference type="GO" id="GO:0097729">
    <property type="term" value="C:9+2 motile cilium"/>
    <property type="evidence" value="ECO:0007669"/>
    <property type="project" value="TreeGrafter"/>
</dbReference>
<dbReference type="PANTHER" id="PTHR10676:SF352">
    <property type="entry name" value="CYTOPLASMIC DYNEIN 2 HEAVY CHAIN 1"/>
    <property type="match status" value="1"/>
</dbReference>
<organism evidence="2 3">
    <name type="scientific">Angiostrongylus cantonensis</name>
    <name type="common">Rat lungworm</name>
    <dbReference type="NCBI Taxonomy" id="6313"/>
    <lineage>
        <taxon>Eukaryota</taxon>
        <taxon>Metazoa</taxon>
        <taxon>Ecdysozoa</taxon>
        <taxon>Nematoda</taxon>
        <taxon>Chromadorea</taxon>
        <taxon>Rhabditida</taxon>
        <taxon>Rhabditina</taxon>
        <taxon>Rhabditomorpha</taxon>
        <taxon>Strongyloidea</taxon>
        <taxon>Metastrongylidae</taxon>
        <taxon>Angiostrongylus</taxon>
    </lineage>
</organism>